<name>A0A8B8F9Y2_9HEMI</name>
<proteinExistence type="predicted"/>
<protein>
    <submittedName>
        <fullName evidence="3">Zinc finger MYM-type protein 1-like</fullName>
    </submittedName>
</protein>
<dbReference type="InterPro" id="IPR012337">
    <property type="entry name" value="RNaseH-like_sf"/>
</dbReference>
<evidence type="ECO:0000313" key="3">
    <source>
        <dbReference type="RefSeq" id="XP_025407192.1"/>
    </source>
</evidence>
<organism evidence="2 3">
    <name type="scientific">Sipha flava</name>
    <name type="common">yellow sugarcane aphid</name>
    <dbReference type="NCBI Taxonomy" id="143950"/>
    <lineage>
        <taxon>Eukaryota</taxon>
        <taxon>Metazoa</taxon>
        <taxon>Ecdysozoa</taxon>
        <taxon>Arthropoda</taxon>
        <taxon>Hexapoda</taxon>
        <taxon>Insecta</taxon>
        <taxon>Pterygota</taxon>
        <taxon>Neoptera</taxon>
        <taxon>Paraneoptera</taxon>
        <taxon>Hemiptera</taxon>
        <taxon>Sternorrhyncha</taxon>
        <taxon>Aphidomorpha</taxon>
        <taxon>Aphidoidea</taxon>
        <taxon>Aphididae</taxon>
        <taxon>Sipha</taxon>
    </lineage>
</organism>
<feature type="non-terminal residue" evidence="3">
    <location>
        <position position="1"/>
    </location>
</feature>
<dbReference type="RefSeq" id="XP_025407192.1">
    <property type="nucleotide sequence ID" value="XM_025551407.1"/>
</dbReference>
<dbReference type="PANTHER" id="PTHR45749:SF37">
    <property type="entry name" value="OS05G0311600 PROTEIN"/>
    <property type="match status" value="1"/>
</dbReference>
<keyword evidence="2" id="KW-1185">Reference proteome</keyword>
<dbReference type="GO" id="GO:0046983">
    <property type="term" value="F:protein dimerization activity"/>
    <property type="evidence" value="ECO:0007669"/>
    <property type="project" value="InterPro"/>
</dbReference>
<sequence>TSKTIQNDLLDSILSVCRNKIVNEIEQSEFISIIVDETTDISNIFQLVLIIRYEVQGRPVERFWGFENPNGHNAEALSQTIFGLIDPLLEKSPNKLIAQSYDGAAVMSVQKGGVNVKIKEKYPFAFFIHCYAHQLNLITIQSISKNKQIVSVLDEVVGVRLPRAVQTRWNFNIRTVNTVFEHREDLIICMDKIIETSLVSLQAKTINQATGIKRLLEDTDFIFWLNIFHKIMPHVDCLYSSVQARKTDPVQEVLKLLKLLVVIPMTSSEAERGFSTLKRIKTCLRSTMGEDRLNALSILSIESEMISEDMEFNKKVIEHFSSTKNRRMDFIHKITP</sequence>
<dbReference type="PANTHER" id="PTHR45749">
    <property type="match status" value="1"/>
</dbReference>
<dbReference type="OrthoDB" id="6609876at2759"/>
<gene>
    <name evidence="3" type="primary">LOC112681142</name>
</gene>
<dbReference type="InterPro" id="IPR008906">
    <property type="entry name" value="HATC_C_dom"/>
</dbReference>
<accession>A0A8B8F9Y2</accession>
<dbReference type="SUPFAM" id="SSF53098">
    <property type="entry name" value="Ribonuclease H-like"/>
    <property type="match status" value="1"/>
</dbReference>
<dbReference type="AlphaFoldDB" id="A0A8B8F9Y2"/>
<evidence type="ECO:0000313" key="2">
    <source>
        <dbReference type="Proteomes" id="UP000694846"/>
    </source>
</evidence>
<dbReference type="GeneID" id="112681142"/>
<evidence type="ECO:0000259" key="1">
    <source>
        <dbReference type="Pfam" id="PF05699"/>
    </source>
</evidence>
<dbReference type="Proteomes" id="UP000694846">
    <property type="component" value="Unplaced"/>
</dbReference>
<feature type="domain" description="HAT C-terminal dimerisation" evidence="1">
    <location>
        <begin position="253"/>
        <end position="305"/>
    </location>
</feature>
<reference evidence="3" key="1">
    <citation type="submission" date="2025-08" db="UniProtKB">
        <authorList>
            <consortium name="RefSeq"/>
        </authorList>
    </citation>
    <scope>IDENTIFICATION</scope>
    <source>
        <tissue evidence="3">Whole body</tissue>
    </source>
</reference>
<dbReference type="Pfam" id="PF05699">
    <property type="entry name" value="Dimer_Tnp_hAT"/>
    <property type="match status" value="1"/>
</dbReference>